<gene>
    <name evidence="2" type="ORF">VJ786_10110</name>
</gene>
<keyword evidence="3" id="KW-1185">Reference proteome</keyword>
<evidence type="ECO:0000313" key="2">
    <source>
        <dbReference type="EMBL" id="MEI5985256.1"/>
    </source>
</evidence>
<comment type="caution">
    <text evidence="2">The sequence shown here is derived from an EMBL/GenBank/DDBJ whole genome shotgun (WGS) entry which is preliminary data.</text>
</comment>
<accession>A0ABU8I734</accession>
<reference evidence="2 3" key="1">
    <citation type="submission" date="2024-01" db="EMBL/GenBank/DDBJ databases">
        <title>Sphingobacterium tenebrionis sp. nov., a novel endophyte isolated from tenebrio molitor intestines.</title>
        <authorList>
            <person name="Zhang C."/>
        </authorList>
    </citation>
    <scope>NUCLEOTIDE SEQUENCE [LARGE SCALE GENOMIC DNA]</scope>
    <source>
        <strain evidence="2 3">PU5-4</strain>
    </source>
</reference>
<name>A0ABU8I734_9SPHI</name>
<protein>
    <submittedName>
        <fullName evidence="2">Uncharacterized protein</fullName>
    </submittedName>
</protein>
<feature type="region of interest" description="Disordered" evidence="1">
    <location>
        <begin position="24"/>
        <end position="52"/>
    </location>
</feature>
<evidence type="ECO:0000256" key="1">
    <source>
        <dbReference type="SAM" id="MobiDB-lite"/>
    </source>
</evidence>
<dbReference type="Proteomes" id="UP001363035">
    <property type="component" value="Unassembled WGS sequence"/>
</dbReference>
<organism evidence="2 3">
    <name type="scientific">Sphingobacterium tenebrionis</name>
    <dbReference type="NCBI Taxonomy" id="3111775"/>
    <lineage>
        <taxon>Bacteria</taxon>
        <taxon>Pseudomonadati</taxon>
        <taxon>Bacteroidota</taxon>
        <taxon>Sphingobacteriia</taxon>
        <taxon>Sphingobacteriales</taxon>
        <taxon>Sphingobacteriaceae</taxon>
        <taxon>Sphingobacterium</taxon>
    </lineage>
</organism>
<evidence type="ECO:0000313" key="3">
    <source>
        <dbReference type="Proteomes" id="UP001363035"/>
    </source>
</evidence>
<feature type="compositionally biased region" description="Basic and acidic residues" evidence="1">
    <location>
        <begin position="34"/>
        <end position="47"/>
    </location>
</feature>
<dbReference type="RefSeq" id="WP_134776885.1">
    <property type="nucleotide sequence ID" value="NZ_JAYLLN010000022.1"/>
</dbReference>
<dbReference type="EMBL" id="JAYLLN010000022">
    <property type="protein sequence ID" value="MEI5985256.1"/>
    <property type="molecule type" value="Genomic_DNA"/>
</dbReference>
<proteinExistence type="predicted"/>
<sequence length="110" mass="12426">MMCWIFIPKQSAACEEHSSPKKEMSCTHAQQENTEEHASTDQEHASPNKDCCSSDGPCCCIIPMVQHTFLLVQHLDFQFIATENITEYHFYDQPLSSAGFSKIFTPPKIA</sequence>